<organism evidence="1 2">
    <name type="scientific">Neobacillus bataviensis LMG 21833</name>
    <dbReference type="NCBI Taxonomy" id="1117379"/>
    <lineage>
        <taxon>Bacteria</taxon>
        <taxon>Bacillati</taxon>
        <taxon>Bacillota</taxon>
        <taxon>Bacilli</taxon>
        <taxon>Bacillales</taxon>
        <taxon>Bacillaceae</taxon>
        <taxon>Neobacillus</taxon>
    </lineage>
</organism>
<dbReference type="PATRIC" id="fig|1117379.3.peg.2986"/>
<dbReference type="Gene3D" id="3.30.1240.10">
    <property type="match status" value="1"/>
</dbReference>
<dbReference type="Pfam" id="PF08282">
    <property type="entry name" value="Hydrolase_3"/>
    <property type="match status" value="1"/>
</dbReference>
<protein>
    <recommendedName>
        <fullName evidence="3">Sugar-phosphatase</fullName>
    </recommendedName>
</protein>
<dbReference type="InterPro" id="IPR006379">
    <property type="entry name" value="HAD-SF_hydro_IIB"/>
</dbReference>
<proteinExistence type="predicted"/>
<dbReference type="RefSeq" id="WP_007085890.1">
    <property type="nucleotide sequence ID" value="NZ_AJLS01000114.1"/>
</dbReference>
<comment type="caution">
    <text evidence="1">The sequence shown here is derived from an EMBL/GenBank/DDBJ whole genome shotgun (WGS) entry which is preliminary data.</text>
</comment>
<dbReference type="SFLD" id="SFLDG01140">
    <property type="entry name" value="C2.B:_Phosphomannomutase_and_P"/>
    <property type="match status" value="1"/>
</dbReference>
<dbReference type="NCBIfam" id="NF007806">
    <property type="entry name" value="PRK10513.1"/>
    <property type="match status" value="1"/>
</dbReference>
<dbReference type="GO" id="GO:0005829">
    <property type="term" value="C:cytosol"/>
    <property type="evidence" value="ECO:0007669"/>
    <property type="project" value="TreeGrafter"/>
</dbReference>
<dbReference type="InterPro" id="IPR000150">
    <property type="entry name" value="Cof"/>
</dbReference>
<dbReference type="InterPro" id="IPR023214">
    <property type="entry name" value="HAD_sf"/>
</dbReference>
<dbReference type="CDD" id="cd07516">
    <property type="entry name" value="HAD_Pase"/>
    <property type="match status" value="1"/>
</dbReference>
<dbReference type="OrthoDB" id="9790031at2"/>
<dbReference type="GO" id="GO:0000287">
    <property type="term" value="F:magnesium ion binding"/>
    <property type="evidence" value="ECO:0007669"/>
    <property type="project" value="TreeGrafter"/>
</dbReference>
<dbReference type="InterPro" id="IPR036412">
    <property type="entry name" value="HAD-like_sf"/>
</dbReference>
<dbReference type="EMBL" id="AJLS01000114">
    <property type="protein sequence ID" value="EKN66670.1"/>
    <property type="molecule type" value="Genomic_DNA"/>
</dbReference>
<keyword evidence="2" id="KW-1185">Reference proteome</keyword>
<dbReference type="NCBIfam" id="TIGR00099">
    <property type="entry name" value="Cof-subfamily"/>
    <property type="match status" value="1"/>
</dbReference>
<dbReference type="SFLD" id="SFLDS00003">
    <property type="entry name" value="Haloacid_Dehalogenase"/>
    <property type="match status" value="1"/>
</dbReference>
<accession>K6C6B6</accession>
<evidence type="ECO:0000313" key="1">
    <source>
        <dbReference type="EMBL" id="EKN66670.1"/>
    </source>
</evidence>
<dbReference type="eggNOG" id="COG0561">
    <property type="taxonomic scope" value="Bacteria"/>
</dbReference>
<gene>
    <name evidence="1" type="ORF">BABA_14472</name>
</gene>
<evidence type="ECO:0008006" key="3">
    <source>
        <dbReference type="Google" id="ProtNLM"/>
    </source>
</evidence>
<dbReference type="PANTHER" id="PTHR10000">
    <property type="entry name" value="PHOSPHOSERINE PHOSPHATASE"/>
    <property type="match status" value="1"/>
</dbReference>
<sequence>MYKLVAIDVDGTLFNDQKEITKEVNEAIQAAKEKGVKIVVSTGRPIVGAQPIIEELKLTDEDEYVITFNGALVQNTHTNEVVSEISLSYQDLKVLYELSLQLDSPMHFFDSKNLYTPNKDISPYTVHESHINQIPLHYRAIEEIPKDFLLPKVMFIDDPERLDKIIAAIPNSFKEKYTMVKSTPFFLEILHPSVSKGNAVKQLAEKLGIKREEVICIGDGENDLSMVEYAGCGVAMGNAVQSVKAAAEFQTFSNNENGVAYAIEKLILNKK</sequence>
<dbReference type="GO" id="GO:0016791">
    <property type="term" value="F:phosphatase activity"/>
    <property type="evidence" value="ECO:0007669"/>
    <property type="project" value="TreeGrafter"/>
</dbReference>
<dbReference type="NCBIfam" id="TIGR01484">
    <property type="entry name" value="HAD-SF-IIB"/>
    <property type="match status" value="1"/>
</dbReference>
<dbReference type="STRING" id="1117379.BABA_14472"/>
<dbReference type="SUPFAM" id="SSF56784">
    <property type="entry name" value="HAD-like"/>
    <property type="match status" value="1"/>
</dbReference>
<dbReference type="Gene3D" id="3.40.50.1000">
    <property type="entry name" value="HAD superfamily/HAD-like"/>
    <property type="match status" value="1"/>
</dbReference>
<dbReference type="SFLD" id="SFLDG01144">
    <property type="entry name" value="C2.B.4:_PGP_Like"/>
    <property type="match status" value="1"/>
</dbReference>
<dbReference type="Proteomes" id="UP000006316">
    <property type="component" value="Unassembled WGS sequence"/>
</dbReference>
<name>K6C6B6_9BACI</name>
<dbReference type="AlphaFoldDB" id="K6C6B6"/>
<dbReference type="PANTHER" id="PTHR10000:SF8">
    <property type="entry name" value="HAD SUPERFAMILY HYDROLASE-LIKE, TYPE 3"/>
    <property type="match status" value="1"/>
</dbReference>
<evidence type="ECO:0000313" key="2">
    <source>
        <dbReference type="Proteomes" id="UP000006316"/>
    </source>
</evidence>
<reference evidence="1 2" key="1">
    <citation type="journal article" date="2012" name="Front. Microbiol.">
        <title>Redundancy and modularity in membrane-associated dissimilatory nitrate reduction in Bacillus.</title>
        <authorList>
            <person name="Heylen K."/>
            <person name="Keltjens J."/>
        </authorList>
    </citation>
    <scope>NUCLEOTIDE SEQUENCE [LARGE SCALE GENOMIC DNA]</scope>
    <source>
        <strain evidence="2">LMG 21833T</strain>
    </source>
</reference>